<dbReference type="PANTHER" id="PTHR33360:SF2">
    <property type="entry name" value="TRANSPOSASE FOR INSERTION SEQUENCE ELEMENT IS200"/>
    <property type="match status" value="1"/>
</dbReference>
<dbReference type="EMBL" id="CP002408">
    <property type="protein sequence ID" value="AFU57834.1"/>
    <property type="molecule type" value="Genomic_DNA"/>
</dbReference>
<dbReference type="KEGG" id="nga:Ngar_c08920"/>
<dbReference type="BioCyc" id="CNIT1237085:G1324-890-MONOMER"/>
<feature type="domain" description="Transposase IS200-like" evidence="1">
    <location>
        <begin position="1"/>
        <end position="48"/>
    </location>
</feature>
<accession>K0IME2</accession>
<dbReference type="Proteomes" id="UP000008037">
    <property type="component" value="Chromosome"/>
</dbReference>
<dbReference type="Pfam" id="PF01797">
    <property type="entry name" value="Y1_Tnp"/>
    <property type="match status" value="1"/>
</dbReference>
<dbReference type="InterPro" id="IPR036515">
    <property type="entry name" value="Transposase_17_sf"/>
</dbReference>
<dbReference type="SUPFAM" id="SSF143422">
    <property type="entry name" value="Transposase IS200-like"/>
    <property type="match status" value="1"/>
</dbReference>
<gene>
    <name evidence="2" type="ordered locus">Ngar_c08920</name>
</gene>
<organism evidence="2 3">
    <name type="scientific">Nitrososphaera gargensis (strain Ga9.2)</name>
    <dbReference type="NCBI Taxonomy" id="1237085"/>
    <lineage>
        <taxon>Archaea</taxon>
        <taxon>Nitrososphaerota</taxon>
        <taxon>Nitrososphaeria</taxon>
        <taxon>Nitrososphaerales</taxon>
        <taxon>Nitrososphaeraceae</taxon>
        <taxon>Nitrososphaera</taxon>
    </lineage>
</organism>
<evidence type="ECO:0000259" key="1">
    <source>
        <dbReference type="Pfam" id="PF01797"/>
    </source>
</evidence>
<dbReference type="STRING" id="1237085.Ngar_c08920"/>
<proteinExistence type="predicted"/>
<dbReference type="GO" id="GO:0006313">
    <property type="term" value="P:DNA transposition"/>
    <property type="evidence" value="ECO:0007669"/>
    <property type="project" value="InterPro"/>
</dbReference>
<dbReference type="AlphaFoldDB" id="K0IME2"/>
<dbReference type="InterPro" id="IPR002686">
    <property type="entry name" value="Transposase_17"/>
</dbReference>
<dbReference type="Gene3D" id="3.30.70.1290">
    <property type="entry name" value="Transposase IS200-like"/>
    <property type="match status" value="1"/>
</dbReference>
<dbReference type="GO" id="GO:0004803">
    <property type="term" value="F:transposase activity"/>
    <property type="evidence" value="ECO:0007669"/>
    <property type="project" value="InterPro"/>
</dbReference>
<reference evidence="2 3" key="1">
    <citation type="journal article" date="2012" name="Environ. Microbiol.">
        <title>The genome of the ammonia-oxidizing Candidatus Nitrososphaera gargensis: insights into metabolic versatility and environmental adaptations.</title>
        <authorList>
            <person name="Spang A."/>
            <person name="Poehlein A."/>
            <person name="Offre P."/>
            <person name="Zumbragel S."/>
            <person name="Haider S."/>
            <person name="Rychlik N."/>
            <person name="Nowka B."/>
            <person name="Schmeisser C."/>
            <person name="Lebedeva E.V."/>
            <person name="Rattei T."/>
            <person name="Bohm C."/>
            <person name="Schmid M."/>
            <person name="Galushko A."/>
            <person name="Hatzenpichler R."/>
            <person name="Weinmaier T."/>
            <person name="Daniel R."/>
            <person name="Schleper C."/>
            <person name="Spieck E."/>
            <person name="Streit W."/>
            <person name="Wagner M."/>
        </authorList>
    </citation>
    <scope>NUCLEOTIDE SEQUENCE [LARGE SCALE GENOMIC DNA]</scope>
    <source>
        <strain evidence="3">Ga9.2</strain>
    </source>
</reference>
<protein>
    <submittedName>
        <fullName evidence="2">Putative transposase IS200-family protein</fullName>
    </submittedName>
</protein>
<evidence type="ECO:0000313" key="2">
    <source>
        <dbReference type="EMBL" id="AFU57834.1"/>
    </source>
</evidence>
<dbReference type="GO" id="GO:0003677">
    <property type="term" value="F:DNA binding"/>
    <property type="evidence" value="ECO:0007669"/>
    <property type="project" value="InterPro"/>
</dbReference>
<keyword evidence="3" id="KW-1185">Reference proteome</keyword>
<evidence type="ECO:0000313" key="3">
    <source>
        <dbReference type="Proteomes" id="UP000008037"/>
    </source>
</evidence>
<name>K0IME2_NITGG</name>
<sequence length="51" mass="5987">MKGYTSKILREEFPELKSRLPTLWTRSYFVSTHGHVSADVIKKYIEEQKGT</sequence>
<dbReference type="PANTHER" id="PTHR33360">
    <property type="entry name" value="TRANSPOSASE FOR INSERTION SEQUENCE ELEMENT IS200"/>
    <property type="match status" value="1"/>
</dbReference>
<dbReference type="InParanoid" id="K0IME2"/>
<dbReference type="HOGENOM" id="CLU_101320_5_3_2"/>